<organism evidence="1 2">
    <name type="scientific">Arcticibacterium luteifluviistationis</name>
    <dbReference type="NCBI Taxonomy" id="1784714"/>
    <lineage>
        <taxon>Bacteria</taxon>
        <taxon>Pseudomonadati</taxon>
        <taxon>Bacteroidota</taxon>
        <taxon>Cytophagia</taxon>
        <taxon>Cytophagales</taxon>
        <taxon>Leadbetterellaceae</taxon>
        <taxon>Arcticibacterium</taxon>
    </lineage>
</organism>
<reference evidence="1 2" key="1">
    <citation type="submission" date="2018-05" db="EMBL/GenBank/DDBJ databases">
        <title>Complete genome sequence of Arcticibacterium luteifluviistationis SM1504T, a cytophagaceae bacterium isolated from Arctic surface seawater.</title>
        <authorList>
            <person name="Li Y."/>
            <person name="Qin Q.-L."/>
        </authorList>
    </citation>
    <scope>NUCLEOTIDE SEQUENCE [LARGE SCALE GENOMIC DNA]</scope>
    <source>
        <strain evidence="1 2">SM1504</strain>
    </source>
</reference>
<dbReference type="KEGG" id="als:DJ013_12915"/>
<proteinExistence type="predicted"/>
<accession>A0A2Z4GCQ4</accession>
<keyword evidence="2" id="KW-1185">Reference proteome</keyword>
<name>A0A2Z4GCQ4_9BACT</name>
<dbReference type="RefSeq" id="WP_111372209.1">
    <property type="nucleotide sequence ID" value="NZ_CP029480.1"/>
</dbReference>
<sequence length="145" mass="16957">MKALLFLLTLYAFPLNDVKSLLTDFHRIKSETEEKAFIKKYGVENSATYQAYVCSMEMKQAEHAFSPIKKLSIFNDSKDKLEKLINKSPENIHLRYIRYLIQSNAPSFLAYNDNLEEDRKMLKNYIKTNPSDDTLSKYIKIKCSL</sequence>
<evidence type="ECO:0000313" key="1">
    <source>
        <dbReference type="EMBL" id="AWV99016.1"/>
    </source>
</evidence>
<dbReference type="OrthoDB" id="663842at2"/>
<protein>
    <submittedName>
        <fullName evidence="1">Uncharacterized protein</fullName>
    </submittedName>
</protein>
<evidence type="ECO:0000313" key="2">
    <source>
        <dbReference type="Proteomes" id="UP000249873"/>
    </source>
</evidence>
<dbReference type="AlphaFoldDB" id="A0A2Z4GCQ4"/>
<dbReference type="EMBL" id="CP029480">
    <property type="protein sequence ID" value="AWV99016.1"/>
    <property type="molecule type" value="Genomic_DNA"/>
</dbReference>
<gene>
    <name evidence="1" type="ORF">DJ013_12915</name>
</gene>
<dbReference type="Proteomes" id="UP000249873">
    <property type="component" value="Chromosome"/>
</dbReference>